<protein>
    <recommendedName>
        <fullName evidence="3">ATP-binding protein</fullName>
    </recommendedName>
</protein>
<dbReference type="AlphaFoldDB" id="A0A6H1Q2I3"/>
<keyword evidence="2" id="KW-1185">Reference proteome</keyword>
<dbReference type="SUPFAM" id="SSF55874">
    <property type="entry name" value="ATPase domain of HSP90 chaperone/DNA topoisomerase II/histidine kinase"/>
    <property type="match status" value="1"/>
</dbReference>
<dbReference type="Gene3D" id="3.30.565.10">
    <property type="entry name" value="Histidine kinase-like ATPase, C-terminal domain"/>
    <property type="match status" value="1"/>
</dbReference>
<dbReference type="Proteomes" id="UP000501094">
    <property type="component" value="Chromosome"/>
</dbReference>
<evidence type="ECO:0000313" key="1">
    <source>
        <dbReference type="EMBL" id="QIZ20916.1"/>
    </source>
</evidence>
<dbReference type="EMBL" id="CP038852">
    <property type="protein sequence ID" value="QIZ20916.1"/>
    <property type="molecule type" value="Genomic_DNA"/>
</dbReference>
<dbReference type="Pfam" id="PF13589">
    <property type="entry name" value="HATPase_c_3"/>
    <property type="match status" value="1"/>
</dbReference>
<proteinExistence type="predicted"/>
<dbReference type="InterPro" id="IPR036890">
    <property type="entry name" value="HATPase_C_sf"/>
</dbReference>
<sequence>MNSSSIFKKFRNVGYTLPESLAELADNSITHNAKNIWIYMYWADDSGKDSFVMVVDDGDGMDEKTLLEKALTLPKEDHIDQGDHDLSMFGLGLKTGSFQHCTSITAITKKNNTLTKKTLNFNKVTDEMPSCINHKFIQKHLEAFDQQKSGTVIIWSDLDNISKLRASDRPSNFYTDYDNARVHFKLTYHKYLLEKDVNIFFGGGEEVNKTKSFDPFYKKDNETIKLENVEISFQNGGTTILKPWIIPQDTQIEKLGRNKNDLQGLYFFRKKRLIHSGGWFGIGEKDTERYWGSTDKFNRLRIEIELPEENPKDWMSSFSKNKIAIPDYAKNRIRKHLNQIRKDYLEKIGEMREDRKEPISEELQKKKELIRMINNTNLSKEEMQKIEASLKDNK</sequence>
<accession>A0A6H1Q2I3</accession>
<dbReference type="RefSeq" id="WP_168606794.1">
    <property type="nucleotide sequence ID" value="NZ_CP038852.1"/>
</dbReference>
<dbReference type="KEGG" id="peg:E5R92_03850"/>
<gene>
    <name evidence="1" type="ORF">E5R92_03850</name>
</gene>
<name>A0A6H1Q2I3_9PROT</name>
<reference evidence="1 2" key="1">
    <citation type="journal article" date="2020" name="Nat. Microbiol.">
        <title>Lysogenic host-virus interactions in SAR11 marine bacteria.</title>
        <authorList>
            <person name="Morris R.M."/>
            <person name="Cain K.R."/>
            <person name="Hvorecny K.L."/>
            <person name="Kollman J.M."/>
        </authorList>
    </citation>
    <scope>NUCLEOTIDE SEQUENCE [LARGE SCALE GENOMIC DNA]</scope>
    <source>
        <strain evidence="1 2">NP1</strain>
    </source>
</reference>
<evidence type="ECO:0000313" key="2">
    <source>
        <dbReference type="Proteomes" id="UP000501094"/>
    </source>
</evidence>
<evidence type="ECO:0008006" key="3">
    <source>
        <dbReference type="Google" id="ProtNLM"/>
    </source>
</evidence>
<organism evidence="1 2">
    <name type="scientific">Candidatus Pelagibacter giovannonii</name>
    <dbReference type="NCBI Taxonomy" id="2563896"/>
    <lineage>
        <taxon>Bacteria</taxon>
        <taxon>Pseudomonadati</taxon>
        <taxon>Pseudomonadota</taxon>
        <taxon>Alphaproteobacteria</taxon>
        <taxon>Candidatus Pelagibacterales</taxon>
        <taxon>Candidatus Pelagibacteraceae</taxon>
        <taxon>Candidatus Pelagibacter</taxon>
    </lineage>
</organism>